<dbReference type="GO" id="GO:0120330">
    <property type="term" value="C:rixosome complex"/>
    <property type="evidence" value="ECO:0007669"/>
    <property type="project" value="UniProtKB-UniRule"/>
</dbReference>
<dbReference type="GO" id="GO:0005656">
    <property type="term" value="C:nuclear pre-replicative complex"/>
    <property type="evidence" value="ECO:0007669"/>
    <property type="project" value="TreeGrafter"/>
</dbReference>
<dbReference type="PROSITE" id="PS50082">
    <property type="entry name" value="WD_REPEATS_2"/>
    <property type="match status" value="2"/>
</dbReference>
<name>A0A9P1M7Z0_9PEZI</name>
<dbReference type="OrthoDB" id="756370at2759"/>
<feature type="repeat" description="WD" evidence="5">
    <location>
        <begin position="125"/>
        <end position="153"/>
    </location>
</feature>
<evidence type="ECO:0000256" key="1">
    <source>
        <dbReference type="ARBA" id="ARBA00002355"/>
    </source>
</evidence>
<sequence length="381" mass="40992">MLSESFFASTGGPPISSRTEIAKDVGIYSYQLHPTLSAKATFKKSSASVNCLAVNESHIFVAQKDKAHVHVYSRTRGNQEALIPFSEKITSLALVQDVLLLGTAQGRLILWEICTGRQVTTPPCHVQAITCIAASPYHVLTGSDDSNIHVWSLPHLLDLDVRADHEPDRSFSNHRAAITSVAVAKGTNPETAVCISSSKDKTCVIWNYQTGEALRTLLFPSVPLCLCLDPCTRAVFVATEDNSVFAVEIFGDNALLGPRSEGLLSTAVQVTTPLGVAEADDGPASCIAVSFDGTTLLTGHTKAQLETSLSDEARLTRVLNSRGFPANVLEDALISLQHSDSGSSAGQGANEPNEELWHIINEQRALQQLTFQKYVEAKAPQ</sequence>
<dbReference type="InterPro" id="IPR015943">
    <property type="entry name" value="WD40/YVTN_repeat-like_dom_sf"/>
</dbReference>
<evidence type="ECO:0000313" key="8">
    <source>
        <dbReference type="Proteomes" id="UP000838763"/>
    </source>
</evidence>
<accession>A0A9P1M7Z0</accession>
<dbReference type="EMBL" id="CALLCH030000001">
    <property type="protein sequence ID" value="CAI4211105.1"/>
    <property type="molecule type" value="Genomic_DNA"/>
</dbReference>
<evidence type="ECO:0000256" key="2">
    <source>
        <dbReference type="ARBA" id="ARBA00010143"/>
    </source>
</evidence>
<dbReference type="SUPFAM" id="SSF50978">
    <property type="entry name" value="WD40 repeat-like"/>
    <property type="match status" value="1"/>
</dbReference>
<organism evidence="7 8">
    <name type="scientific">Parascedosporium putredinis</name>
    <dbReference type="NCBI Taxonomy" id="1442378"/>
    <lineage>
        <taxon>Eukaryota</taxon>
        <taxon>Fungi</taxon>
        <taxon>Dikarya</taxon>
        <taxon>Ascomycota</taxon>
        <taxon>Pezizomycotina</taxon>
        <taxon>Sordariomycetes</taxon>
        <taxon>Hypocreomycetidae</taxon>
        <taxon>Microascales</taxon>
        <taxon>Microascaceae</taxon>
        <taxon>Parascedosporium</taxon>
    </lineage>
</organism>
<comment type="subcellular location">
    <subcellularLocation>
        <location evidence="6">Nucleus</location>
    </subcellularLocation>
</comment>
<dbReference type="Pfam" id="PF00400">
    <property type="entry name" value="WD40"/>
    <property type="match status" value="2"/>
</dbReference>
<comment type="similarity">
    <text evidence="2 6">Belongs to the WD repeat IPI3/WDR18 family.</text>
</comment>
<reference evidence="7" key="1">
    <citation type="submission" date="2022-11" db="EMBL/GenBank/DDBJ databases">
        <authorList>
            <person name="Scott C."/>
            <person name="Bruce N."/>
        </authorList>
    </citation>
    <scope>NUCLEOTIDE SEQUENCE</scope>
</reference>
<dbReference type="GO" id="GO:0006364">
    <property type="term" value="P:rRNA processing"/>
    <property type="evidence" value="ECO:0007669"/>
    <property type="project" value="UniProtKB-UniRule"/>
</dbReference>
<dbReference type="Gene3D" id="2.130.10.10">
    <property type="entry name" value="YVTN repeat-like/Quinoprotein amine dehydrogenase"/>
    <property type="match status" value="2"/>
</dbReference>
<dbReference type="PANTHER" id="PTHR18763:SF0">
    <property type="entry name" value="WD REPEAT-CONTAINING PROTEIN 18"/>
    <property type="match status" value="1"/>
</dbReference>
<comment type="caution">
    <text evidence="7">The sequence shown here is derived from an EMBL/GenBank/DDBJ whole genome shotgun (WGS) entry which is preliminary data.</text>
</comment>
<comment type="subunit">
    <text evidence="6">Component of the RIX1 complex, composed of IPI1, RIX1/IPI2 and IPI3 in a 1:2:2 stoichiometry. The complex interacts (via RIX1) with MDN1 (via its hexameric AAA ATPase ring) and the pre-60S ribosome particles.</text>
</comment>
<evidence type="ECO:0000256" key="4">
    <source>
        <dbReference type="ARBA" id="ARBA00022737"/>
    </source>
</evidence>
<keyword evidence="8" id="KW-1185">Reference proteome</keyword>
<keyword evidence="3 5" id="KW-0853">WD repeat</keyword>
<dbReference type="InterPro" id="IPR045227">
    <property type="entry name" value="WDR18/Ipi3/RID3"/>
</dbReference>
<dbReference type="SMART" id="SM00320">
    <property type="entry name" value="WD40"/>
    <property type="match status" value="6"/>
</dbReference>
<keyword evidence="6" id="KW-0539">Nucleus</keyword>
<keyword evidence="6" id="KW-0698">rRNA processing</keyword>
<gene>
    <name evidence="7" type="ORF">PPNO1_LOCUS902</name>
</gene>
<evidence type="ECO:0000256" key="5">
    <source>
        <dbReference type="PROSITE-ProRule" id="PRU00221"/>
    </source>
</evidence>
<proteinExistence type="inferred from homology"/>
<dbReference type="PANTHER" id="PTHR18763">
    <property type="entry name" value="WD-REPEAT PROTEIN 18"/>
    <property type="match status" value="1"/>
</dbReference>
<keyword evidence="4" id="KW-0677">Repeat</keyword>
<protein>
    <recommendedName>
        <fullName evidence="6">Pre-rRNA-processing protein IPI3</fullName>
    </recommendedName>
</protein>
<feature type="repeat" description="WD" evidence="5">
    <location>
        <begin position="171"/>
        <end position="216"/>
    </location>
</feature>
<evidence type="ECO:0000313" key="7">
    <source>
        <dbReference type="EMBL" id="CAI4211105.1"/>
    </source>
</evidence>
<dbReference type="FunFam" id="2.130.10.10:FF:000929">
    <property type="entry name" value="Ribosomal assembly complex component Ipi3"/>
    <property type="match status" value="1"/>
</dbReference>
<dbReference type="InterPro" id="IPR036322">
    <property type="entry name" value="WD40_repeat_dom_sf"/>
</dbReference>
<dbReference type="AlphaFoldDB" id="A0A9P1M7Z0"/>
<dbReference type="Proteomes" id="UP000838763">
    <property type="component" value="Unassembled WGS sequence"/>
</dbReference>
<evidence type="ECO:0000256" key="3">
    <source>
        <dbReference type="ARBA" id="ARBA00022574"/>
    </source>
</evidence>
<evidence type="ECO:0000256" key="6">
    <source>
        <dbReference type="RuleBase" id="RU369067"/>
    </source>
</evidence>
<dbReference type="InterPro" id="IPR001680">
    <property type="entry name" value="WD40_rpt"/>
</dbReference>
<comment type="function">
    <text evidence="1 6">Component of the RIX1 complex required for processing of ITS2 sequences from 35S pre-rRNA.</text>
</comment>
<dbReference type="GO" id="GO:0006261">
    <property type="term" value="P:DNA-templated DNA replication"/>
    <property type="evidence" value="ECO:0007669"/>
    <property type="project" value="TreeGrafter"/>
</dbReference>